<dbReference type="RefSeq" id="WP_061487360.1">
    <property type="nucleotide sequence ID" value="NZ_LHZT01000090.1"/>
</dbReference>
<sequence length="89" mass="9947">MSETLDRPVDTAVGGIAADRLRSIIERVERLEAERKALTGDIGDIFAEAKSAGFDVKVIRQLLRLRRREPAEVEAEETLLAIYRRALGL</sequence>
<dbReference type="Proteomes" id="UP000075411">
    <property type="component" value="Unassembled WGS sequence"/>
</dbReference>
<reference evidence="2 3" key="1">
    <citation type="submission" date="2015-06" db="EMBL/GenBank/DDBJ databases">
        <title>Improved classification and identification of acetic acid bacteria using matrix-assisted laser desorption/ionization time-of-flight mass spectrometry; Gluconobacter nephelii and Gluconobacter uchimurae are later heterotypic synonyms of Gluconobacter japonicus and Gluconobacter oxydans, respectively.</title>
        <authorList>
            <person name="Li L."/>
            <person name="Cleenwerck I."/>
            <person name="De Vuyst L."/>
            <person name="Vandamme P."/>
        </authorList>
    </citation>
    <scope>NUCLEOTIDE SEQUENCE [LARGE SCALE GENOMIC DNA]</scope>
    <source>
        <strain evidence="2 3">LMG 1663</strain>
    </source>
</reference>
<feature type="domain" description="GapR-like DNA-binding" evidence="1">
    <location>
        <begin position="17"/>
        <end position="88"/>
    </location>
</feature>
<accession>A0A149U4N8</accession>
<name>A0A149U4N8_9PROT</name>
<organism evidence="2 3">
    <name type="scientific">Acetobacter tropicalis</name>
    <dbReference type="NCBI Taxonomy" id="104102"/>
    <lineage>
        <taxon>Bacteria</taxon>
        <taxon>Pseudomonadati</taxon>
        <taxon>Pseudomonadota</taxon>
        <taxon>Alphaproteobacteria</taxon>
        <taxon>Acetobacterales</taxon>
        <taxon>Acetobacteraceae</taxon>
        <taxon>Acetobacter</taxon>
    </lineage>
</organism>
<proteinExistence type="predicted"/>
<dbReference type="InterPro" id="IPR046367">
    <property type="entry name" value="GapR-like_DNA-bd"/>
</dbReference>
<comment type="caution">
    <text evidence="2">The sequence shown here is derived from an EMBL/GenBank/DDBJ whole genome shotgun (WGS) entry which is preliminary data.</text>
</comment>
<dbReference type="AlphaFoldDB" id="A0A149U4N8"/>
<dbReference type="PATRIC" id="fig|104102.12.peg.2892"/>
<evidence type="ECO:0000259" key="1">
    <source>
        <dbReference type="Pfam" id="PF10073"/>
    </source>
</evidence>
<evidence type="ECO:0000313" key="2">
    <source>
        <dbReference type="EMBL" id="KXV60465.1"/>
    </source>
</evidence>
<protein>
    <recommendedName>
        <fullName evidence="1">GapR-like DNA-binding domain-containing protein</fullName>
    </recommendedName>
</protein>
<dbReference type="EMBL" id="LHZT01000090">
    <property type="protein sequence ID" value="KXV60465.1"/>
    <property type="molecule type" value="Genomic_DNA"/>
</dbReference>
<evidence type="ECO:0000313" key="3">
    <source>
        <dbReference type="Proteomes" id="UP000075411"/>
    </source>
</evidence>
<gene>
    <name evidence="2" type="ORF">AD947_02290</name>
</gene>
<dbReference type="OrthoDB" id="9813793at2"/>
<dbReference type="Pfam" id="PF10073">
    <property type="entry name" value="GapR_DNA-bd"/>
    <property type="match status" value="1"/>
</dbReference>
<dbReference type="GO" id="GO:0003677">
    <property type="term" value="F:DNA binding"/>
    <property type="evidence" value="ECO:0007669"/>
    <property type="project" value="InterPro"/>
</dbReference>